<accession>A0A0C9VAP4</accession>
<feature type="non-terminal residue" evidence="9">
    <location>
        <position position="326"/>
    </location>
</feature>
<keyword evidence="6 8" id="KW-0238">DNA-binding</keyword>
<evidence type="ECO:0000256" key="4">
    <source>
        <dbReference type="ARBA" id="ARBA00022737"/>
    </source>
</evidence>
<evidence type="ECO:0000256" key="5">
    <source>
        <dbReference type="ARBA" id="ARBA00022763"/>
    </source>
</evidence>
<dbReference type="PROSITE" id="PS50294">
    <property type="entry name" value="WD_REPEATS_REGION"/>
    <property type="match status" value="1"/>
</dbReference>
<keyword evidence="4" id="KW-0677">Repeat</keyword>
<dbReference type="PROSITE" id="PS50082">
    <property type="entry name" value="WD_REPEATS_2"/>
    <property type="match status" value="1"/>
</dbReference>
<proteinExistence type="inferred from homology"/>
<dbReference type="InterPro" id="IPR036322">
    <property type="entry name" value="WD40_repeat_dom_sf"/>
</dbReference>
<keyword evidence="5 8" id="KW-0227">DNA damage</keyword>
<dbReference type="AlphaFoldDB" id="A0A0C9VAP4"/>
<evidence type="ECO:0000313" key="9">
    <source>
        <dbReference type="EMBL" id="KIJ44039.1"/>
    </source>
</evidence>
<dbReference type="PANTHER" id="PTHR14773">
    <property type="entry name" value="WD REPEAT-CONTAINING PROTEIN 76"/>
    <property type="match status" value="1"/>
</dbReference>
<dbReference type="InterPro" id="IPR015943">
    <property type="entry name" value="WD40/YVTN_repeat-like_dom_sf"/>
</dbReference>
<name>A0A0C9VAP4_SPHS4</name>
<evidence type="ECO:0000256" key="3">
    <source>
        <dbReference type="ARBA" id="ARBA00022574"/>
    </source>
</evidence>
<feature type="repeat" description="WD" evidence="7">
    <location>
        <begin position="183"/>
        <end position="217"/>
    </location>
</feature>
<comment type="similarity">
    <text evidence="1 8">Belongs to the WD repeat DDB2/WDR76 family.</text>
</comment>
<evidence type="ECO:0000256" key="2">
    <source>
        <dbReference type="ARBA" id="ARBA00021132"/>
    </source>
</evidence>
<organism evidence="9 10">
    <name type="scientific">Sphaerobolus stellatus (strain SS14)</name>
    <dbReference type="NCBI Taxonomy" id="990650"/>
    <lineage>
        <taxon>Eukaryota</taxon>
        <taxon>Fungi</taxon>
        <taxon>Dikarya</taxon>
        <taxon>Basidiomycota</taxon>
        <taxon>Agaricomycotina</taxon>
        <taxon>Agaricomycetes</taxon>
        <taxon>Phallomycetidae</taxon>
        <taxon>Geastrales</taxon>
        <taxon>Sphaerobolaceae</taxon>
        <taxon>Sphaerobolus</taxon>
    </lineage>
</organism>
<evidence type="ECO:0000256" key="7">
    <source>
        <dbReference type="PROSITE-ProRule" id="PRU00221"/>
    </source>
</evidence>
<keyword evidence="3 7" id="KW-0853">WD repeat</keyword>
<sequence length="326" mass="35923">DEDGEIVISEEGGRIFRLQPHWPASSKSSISCIKLDILDARKIYTSAYDCTLRSISFESGVSQEVFSLDGTLISSFDMLANGHEIWVSDVAGFLTHVDLREKKSAAVRYQLSDQKIGCVSVNPIRPEAILASSNNRTLKLWDARKLTAMSAATLPTPPPSEFDLDEMKTYAETDRGRGILQADWSHQKSVSSAYWDPSGKKIVSTSYDDTLRIWNVNWDKLTADKKVKSFKPFARLHHSCQTGKWVTILRSQWNQNPDGFPHFTVGNMNHSLNVISGTGQMIAALYDSTKVTAVQAVTCSHPGIVGRVASGNASGRGILWAPSDSV</sequence>
<gene>
    <name evidence="9" type="ORF">M422DRAFT_168883</name>
</gene>
<dbReference type="PANTHER" id="PTHR14773:SF0">
    <property type="entry name" value="WD REPEAT-CONTAINING PROTEIN 76"/>
    <property type="match status" value="1"/>
</dbReference>
<comment type="function">
    <text evidence="8">DNA-binding protein that binds to both single- and double-stranded DNA. Binds preferentially to UV-damaged DNA. May be involved in DNA-metabolic processes.</text>
</comment>
<dbReference type="InterPro" id="IPR050853">
    <property type="entry name" value="WD_repeat_DNA-damage-binding"/>
</dbReference>
<dbReference type="GO" id="GO:2000001">
    <property type="term" value="P:regulation of DNA damage checkpoint"/>
    <property type="evidence" value="ECO:0007669"/>
    <property type="project" value="TreeGrafter"/>
</dbReference>
<dbReference type="SMART" id="SM00320">
    <property type="entry name" value="WD40"/>
    <property type="match status" value="3"/>
</dbReference>
<dbReference type="InterPro" id="IPR001680">
    <property type="entry name" value="WD40_rpt"/>
</dbReference>
<dbReference type="Pfam" id="PF00400">
    <property type="entry name" value="WD40"/>
    <property type="match status" value="1"/>
</dbReference>
<evidence type="ECO:0000256" key="1">
    <source>
        <dbReference type="ARBA" id="ARBA00005434"/>
    </source>
</evidence>
<dbReference type="InterPro" id="IPR019775">
    <property type="entry name" value="WD40_repeat_CS"/>
</dbReference>
<dbReference type="SUPFAM" id="SSF50978">
    <property type="entry name" value="WD40 repeat-like"/>
    <property type="match status" value="1"/>
</dbReference>
<dbReference type="GO" id="GO:0005634">
    <property type="term" value="C:nucleus"/>
    <property type="evidence" value="ECO:0007669"/>
    <property type="project" value="TreeGrafter"/>
</dbReference>
<dbReference type="PROSITE" id="PS00678">
    <property type="entry name" value="WD_REPEATS_1"/>
    <property type="match status" value="1"/>
</dbReference>
<evidence type="ECO:0000256" key="8">
    <source>
        <dbReference type="RuleBase" id="RU365004"/>
    </source>
</evidence>
<dbReference type="HOGENOM" id="CLU_017019_1_1_1"/>
<dbReference type="OrthoDB" id="9890280at2759"/>
<evidence type="ECO:0000256" key="6">
    <source>
        <dbReference type="ARBA" id="ARBA00023125"/>
    </source>
</evidence>
<dbReference type="EMBL" id="KN837119">
    <property type="protein sequence ID" value="KIJ44039.1"/>
    <property type="molecule type" value="Genomic_DNA"/>
</dbReference>
<keyword evidence="10" id="KW-1185">Reference proteome</keyword>
<dbReference type="GO" id="GO:0006974">
    <property type="term" value="P:DNA damage response"/>
    <property type="evidence" value="ECO:0007669"/>
    <property type="project" value="UniProtKB-KW"/>
</dbReference>
<reference evidence="9 10" key="1">
    <citation type="submission" date="2014-06" db="EMBL/GenBank/DDBJ databases">
        <title>Evolutionary Origins and Diversification of the Mycorrhizal Mutualists.</title>
        <authorList>
            <consortium name="DOE Joint Genome Institute"/>
            <consortium name="Mycorrhizal Genomics Consortium"/>
            <person name="Kohler A."/>
            <person name="Kuo A."/>
            <person name="Nagy L.G."/>
            <person name="Floudas D."/>
            <person name="Copeland A."/>
            <person name="Barry K.W."/>
            <person name="Cichocki N."/>
            <person name="Veneault-Fourrey C."/>
            <person name="LaButti K."/>
            <person name="Lindquist E.A."/>
            <person name="Lipzen A."/>
            <person name="Lundell T."/>
            <person name="Morin E."/>
            <person name="Murat C."/>
            <person name="Riley R."/>
            <person name="Ohm R."/>
            <person name="Sun H."/>
            <person name="Tunlid A."/>
            <person name="Henrissat B."/>
            <person name="Grigoriev I.V."/>
            <person name="Hibbett D.S."/>
            <person name="Martin F."/>
        </authorList>
    </citation>
    <scope>NUCLEOTIDE SEQUENCE [LARGE SCALE GENOMIC DNA]</scope>
    <source>
        <strain evidence="9 10">SS14</strain>
    </source>
</reference>
<evidence type="ECO:0000313" key="10">
    <source>
        <dbReference type="Proteomes" id="UP000054279"/>
    </source>
</evidence>
<dbReference type="Proteomes" id="UP000054279">
    <property type="component" value="Unassembled WGS sequence"/>
</dbReference>
<dbReference type="Gene3D" id="2.130.10.10">
    <property type="entry name" value="YVTN repeat-like/Quinoprotein amine dehydrogenase"/>
    <property type="match status" value="1"/>
</dbReference>
<dbReference type="GO" id="GO:0003677">
    <property type="term" value="F:DNA binding"/>
    <property type="evidence" value="ECO:0007669"/>
    <property type="project" value="UniProtKB-UniRule"/>
</dbReference>
<protein>
    <recommendedName>
        <fullName evidence="2 8">DNA damage-binding protein CMR1</fullName>
    </recommendedName>
</protein>